<dbReference type="GeneID" id="84615064"/>
<proteinExistence type="predicted"/>
<dbReference type="Pfam" id="PF06719">
    <property type="entry name" value="AraC_N"/>
    <property type="match status" value="1"/>
</dbReference>
<evidence type="ECO:0000313" key="4">
    <source>
        <dbReference type="EMBL" id="CUU25807.1"/>
    </source>
</evidence>
<protein>
    <submittedName>
        <fullName evidence="4">AraC family transcriptional regulator</fullName>
    </submittedName>
</protein>
<gene>
    <name evidence="4" type="ORF">EM595_p0107</name>
</gene>
<name>A0A0U5L7B8_9GAMM</name>
<dbReference type="GO" id="GO:0003700">
    <property type="term" value="F:DNA-binding transcription factor activity"/>
    <property type="evidence" value="ECO:0007669"/>
    <property type="project" value="InterPro"/>
</dbReference>
<keyword evidence="1" id="KW-0805">Transcription regulation</keyword>
<dbReference type="PATRIC" id="fig|1619313.3.peg.3710"/>
<geneLocation type="plasmid" evidence="5">
    <name>pEM01</name>
</geneLocation>
<dbReference type="SMART" id="SM00342">
    <property type="entry name" value="HTH_ARAC"/>
    <property type="match status" value="1"/>
</dbReference>
<feature type="domain" description="HTH araC/xylS-type" evidence="3">
    <location>
        <begin position="193"/>
        <end position="291"/>
    </location>
</feature>
<dbReference type="SUPFAM" id="SSF46689">
    <property type="entry name" value="Homeodomain-like"/>
    <property type="match status" value="2"/>
</dbReference>
<dbReference type="KEGG" id="ege:EM595_p0107"/>
<evidence type="ECO:0000259" key="3">
    <source>
        <dbReference type="PROSITE" id="PS01124"/>
    </source>
</evidence>
<dbReference type="RefSeq" id="WP_067435872.1">
    <property type="nucleotide sequence ID" value="NZ_CP073263.1"/>
</dbReference>
<keyword evidence="5" id="KW-1185">Reference proteome</keyword>
<evidence type="ECO:0000256" key="1">
    <source>
        <dbReference type="ARBA" id="ARBA00023015"/>
    </source>
</evidence>
<dbReference type="Proteomes" id="UP000059419">
    <property type="component" value="Plasmid pEM01"/>
</dbReference>
<dbReference type="Pfam" id="PF12833">
    <property type="entry name" value="HTH_18"/>
    <property type="match status" value="1"/>
</dbReference>
<organism evidence="4 5">
    <name type="scientific">Duffyella gerundensis</name>
    <dbReference type="NCBI Taxonomy" id="1619313"/>
    <lineage>
        <taxon>Bacteria</taxon>
        <taxon>Pseudomonadati</taxon>
        <taxon>Pseudomonadota</taxon>
        <taxon>Gammaproteobacteria</taxon>
        <taxon>Enterobacterales</taxon>
        <taxon>Erwiniaceae</taxon>
        <taxon>Duffyella</taxon>
    </lineage>
</organism>
<dbReference type="AlphaFoldDB" id="A0A0U5L7B8"/>
<dbReference type="InterPro" id="IPR009057">
    <property type="entry name" value="Homeodomain-like_sf"/>
</dbReference>
<dbReference type="InterPro" id="IPR018060">
    <property type="entry name" value="HTH_AraC"/>
</dbReference>
<dbReference type="OrthoDB" id="34150at2"/>
<dbReference type="PROSITE" id="PS01124">
    <property type="entry name" value="HTH_ARAC_FAMILY_2"/>
    <property type="match status" value="1"/>
</dbReference>
<dbReference type="EMBL" id="LN907828">
    <property type="protein sequence ID" value="CUU25807.1"/>
    <property type="molecule type" value="Genomic_DNA"/>
</dbReference>
<reference evidence="5" key="1">
    <citation type="submission" date="2015-11" db="EMBL/GenBank/DDBJ databases">
        <authorList>
            <person name="Blom J."/>
        </authorList>
    </citation>
    <scope>NUCLEOTIDE SEQUENCE [LARGE SCALE GENOMIC DNA]</scope>
    <source>
        <plasmid evidence="5">pEM01</plasmid>
    </source>
</reference>
<keyword evidence="2" id="KW-0804">Transcription</keyword>
<sequence>MSDCALQQHICQRLMQLAPHEGYTKSALDGVRFMRADRPIERTPVLYEPGIVIVCQGSKRGYLAGRVYHYDARQFLVLPVPLPFWSETDATPDAPMLAIAVRLDLTLAAELLLLLNDSGESVSAAPEGMISTPLNAPLFDVVHRLVMALSSPLETHALGAALIRELHFRVLMSEQGGAVRAALAYQGYFGRISQALNHIHQQWKSPLNVPLLAAKAGMSVPRFHHHFKAVTHTSPIQYIKSVRLHQARLMMIRSDMPASTAALEVGYESASQFNREFKRFFGRSPGEESRRMKHALALLPATELESQALSH</sequence>
<dbReference type="GO" id="GO:0043565">
    <property type="term" value="F:sequence-specific DNA binding"/>
    <property type="evidence" value="ECO:0007669"/>
    <property type="project" value="InterPro"/>
</dbReference>
<dbReference type="InterPro" id="IPR009594">
    <property type="entry name" value="Tscrpt_reg_HTH_AraC_N"/>
</dbReference>
<evidence type="ECO:0000256" key="2">
    <source>
        <dbReference type="ARBA" id="ARBA00023163"/>
    </source>
</evidence>
<accession>A0A0U5L7B8</accession>
<dbReference type="Gene3D" id="1.10.10.60">
    <property type="entry name" value="Homeodomain-like"/>
    <property type="match status" value="2"/>
</dbReference>
<evidence type="ECO:0000313" key="5">
    <source>
        <dbReference type="Proteomes" id="UP000059419"/>
    </source>
</evidence>
<dbReference type="PANTHER" id="PTHR43436:SF2">
    <property type="entry name" value="ARAC_XYLS FAMILY TRANSCRIPTIONAL REGULATOR"/>
    <property type="match status" value="1"/>
</dbReference>
<dbReference type="PANTHER" id="PTHR43436">
    <property type="entry name" value="ARAC-FAMILY TRANSCRIPTIONAL REGULATOR"/>
    <property type="match status" value="1"/>
</dbReference>